<dbReference type="RefSeq" id="WP_025055107.1">
    <property type="nucleotide sequence ID" value="NZ_JACIFU010000001.1"/>
</dbReference>
<name>A0A7W6Q4D9_9RHOB</name>
<dbReference type="AlphaFoldDB" id="A0A7W6Q4D9"/>
<dbReference type="EMBL" id="JACIFU010000001">
    <property type="protein sequence ID" value="MBB4172807.1"/>
    <property type="molecule type" value="Genomic_DNA"/>
</dbReference>
<dbReference type="InterPro" id="IPR050625">
    <property type="entry name" value="ParA/MinD_ATPase"/>
</dbReference>
<dbReference type="InterPro" id="IPR027417">
    <property type="entry name" value="P-loop_NTPase"/>
</dbReference>
<evidence type="ECO:0000256" key="1">
    <source>
        <dbReference type="ARBA" id="ARBA00022741"/>
    </source>
</evidence>
<keyword evidence="2" id="KW-0067">ATP-binding</keyword>
<evidence type="ECO:0000313" key="4">
    <source>
        <dbReference type="Proteomes" id="UP000565745"/>
    </source>
</evidence>
<proteinExistence type="predicted"/>
<keyword evidence="4" id="KW-1185">Reference proteome</keyword>
<dbReference type="GO" id="GO:0009898">
    <property type="term" value="C:cytoplasmic side of plasma membrane"/>
    <property type="evidence" value="ECO:0007669"/>
    <property type="project" value="TreeGrafter"/>
</dbReference>
<dbReference type="OrthoDB" id="8281972at2"/>
<dbReference type="GO" id="GO:0016887">
    <property type="term" value="F:ATP hydrolysis activity"/>
    <property type="evidence" value="ECO:0007669"/>
    <property type="project" value="TreeGrafter"/>
</dbReference>
<comment type="caution">
    <text evidence="3">The sequence shown here is derived from an EMBL/GenBank/DDBJ whole genome shotgun (WGS) entry which is preliminary data.</text>
</comment>
<gene>
    <name evidence="3" type="ORF">GGR93_000568</name>
</gene>
<organism evidence="3 4">
    <name type="scientific">Sulfitobacter noctilucicola</name>
    <dbReference type="NCBI Taxonomy" id="1342301"/>
    <lineage>
        <taxon>Bacteria</taxon>
        <taxon>Pseudomonadati</taxon>
        <taxon>Pseudomonadota</taxon>
        <taxon>Alphaproteobacteria</taxon>
        <taxon>Rhodobacterales</taxon>
        <taxon>Roseobacteraceae</taxon>
        <taxon>Sulfitobacter</taxon>
    </lineage>
</organism>
<dbReference type="GO" id="GO:0051782">
    <property type="term" value="P:negative regulation of cell division"/>
    <property type="evidence" value="ECO:0007669"/>
    <property type="project" value="TreeGrafter"/>
</dbReference>
<sequence length="405" mass="43168">MPFDAKPVREVTRIAAYVCTDQGATVARSVVERNGGNSNLLHGGGLSGAGRMSESLPDVDIVLTEIGNIPVEMACECVSEICRTGADVIVLGEQTDIGTYRALLKSGALEYFAFPVTADDILSVEREAPRQPNPIEAAPPQPVTLSPVVAVAGCTGGVGASLLAQNLSFHAGGTKGNTNRTALLDADLHFGSQAIDLDRDETVGLFEALKAPDRVDTTFLNATMDHVSDHFSMYSHQARAGQNVLSYESGLSRILPALRTEFDAVVIDLPRTLMMQEIELTAQIDTLVLVIPAGFSGVTTATRVIERLSGEHPDLRIVPVLSEVRKDAGLSHKDVAATIGLPIAVTLPECGKALLRAHRAARPLIESQPKGAYASAVRKIWTTAMETTSTPEKPTRKSLIKRVFG</sequence>
<evidence type="ECO:0000313" key="3">
    <source>
        <dbReference type="EMBL" id="MBB4172807.1"/>
    </source>
</evidence>
<reference evidence="3 4" key="1">
    <citation type="submission" date="2020-08" db="EMBL/GenBank/DDBJ databases">
        <title>Genomic Encyclopedia of Type Strains, Phase IV (KMG-IV): sequencing the most valuable type-strain genomes for metagenomic binning, comparative biology and taxonomic classification.</title>
        <authorList>
            <person name="Goeker M."/>
        </authorList>
    </citation>
    <scope>NUCLEOTIDE SEQUENCE [LARGE SCALE GENOMIC DNA]</scope>
    <source>
        <strain evidence="3 4">DSM 101015</strain>
    </source>
</reference>
<keyword evidence="1" id="KW-0547">Nucleotide-binding</keyword>
<protein>
    <submittedName>
        <fullName evidence="3">Flp pilus assembly CpaE family ATPase</fullName>
    </submittedName>
</protein>
<dbReference type="SUPFAM" id="SSF52540">
    <property type="entry name" value="P-loop containing nucleoside triphosphate hydrolases"/>
    <property type="match status" value="1"/>
</dbReference>
<accession>A0A7W6Q4D9</accession>
<dbReference type="PANTHER" id="PTHR43384">
    <property type="entry name" value="SEPTUM SITE-DETERMINING PROTEIN MIND HOMOLOG, CHLOROPLASTIC-RELATED"/>
    <property type="match status" value="1"/>
</dbReference>
<dbReference type="GO" id="GO:0005829">
    <property type="term" value="C:cytosol"/>
    <property type="evidence" value="ECO:0007669"/>
    <property type="project" value="TreeGrafter"/>
</dbReference>
<dbReference type="PANTHER" id="PTHR43384:SF6">
    <property type="entry name" value="SEPTUM SITE-DETERMINING PROTEIN MIND HOMOLOG, CHLOROPLASTIC"/>
    <property type="match status" value="1"/>
</dbReference>
<evidence type="ECO:0000256" key="2">
    <source>
        <dbReference type="ARBA" id="ARBA00022840"/>
    </source>
</evidence>
<dbReference type="GO" id="GO:0005524">
    <property type="term" value="F:ATP binding"/>
    <property type="evidence" value="ECO:0007669"/>
    <property type="project" value="UniProtKB-KW"/>
</dbReference>
<dbReference type="Proteomes" id="UP000565745">
    <property type="component" value="Unassembled WGS sequence"/>
</dbReference>
<dbReference type="Gene3D" id="3.40.50.2300">
    <property type="match status" value="1"/>
</dbReference>
<dbReference type="Gene3D" id="3.40.50.300">
    <property type="entry name" value="P-loop containing nucleotide triphosphate hydrolases"/>
    <property type="match status" value="1"/>
</dbReference>